<dbReference type="InterPro" id="IPR003615">
    <property type="entry name" value="HNH_nuc"/>
</dbReference>
<dbReference type="EMBL" id="LR797821">
    <property type="protein sequence ID" value="CAB4241365.1"/>
    <property type="molecule type" value="Genomic_DNA"/>
</dbReference>
<name>A0A6J5T933_9CAUD</name>
<evidence type="ECO:0000259" key="1">
    <source>
        <dbReference type="SMART" id="SM00507"/>
    </source>
</evidence>
<dbReference type="InterPro" id="IPR044925">
    <property type="entry name" value="His-Me_finger_sf"/>
</dbReference>
<reference evidence="2" key="1">
    <citation type="submission" date="2020-05" db="EMBL/GenBank/DDBJ databases">
        <authorList>
            <person name="Chiriac C."/>
            <person name="Salcher M."/>
            <person name="Ghai R."/>
            <person name="Kavagutti S V."/>
        </authorList>
    </citation>
    <scope>NUCLEOTIDE SEQUENCE</scope>
</reference>
<dbReference type="Gene3D" id="3.90.75.20">
    <property type="match status" value="1"/>
</dbReference>
<evidence type="ECO:0000313" key="2">
    <source>
        <dbReference type="EMBL" id="CAB4241365.1"/>
    </source>
</evidence>
<dbReference type="Pfam" id="PF13392">
    <property type="entry name" value="HNH_3"/>
    <property type="match status" value="1"/>
</dbReference>
<dbReference type="SMART" id="SM00507">
    <property type="entry name" value="HNHc"/>
    <property type="match status" value="1"/>
</dbReference>
<feature type="domain" description="HNH nuclease" evidence="1">
    <location>
        <begin position="54"/>
        <end position="101"/>
    </location>
</feature>
<protein>
    <submittedName>
        <fullName evidence="2">HNHc domain containing protein</fullName>
    </submittedName>
</protein>
<organism evidence="2">
    <name type="scientific">uncultured Caudovirales phage</name>
    <dbReference type="NCBI Taxonomy" id="2100421"/>
    <lineage>
        <taxon>Viruses</taxon>
        <taxon>Duplodnaviria</taxon>
        <taxon>Heunggongvirae</taxon>
        <taxon>Uroviricota</taxon>
        <taxon>Caudoviricetes</taxon>
        <taxon>Peduoviridae</taxon>
        <taxon>Maltschvirus</taxon>
        <taxon>Maltschvirus maltsch</taxon>
    </lineage>
</organism>
<dbReference type="InterPro" id="IPR016177">
    <property type="entry name" value="DNA-bd_dom_sf"/>
</dbReference>
<dbReference type="SUPFAM" id="SSF54171">
    <property type="entry name" value="DNA-binding domain"/>
    <property type="match status" value="1"/>
</dbReference>
<gene>
    <name evidence="2" type="ORF">UFOVP60_29</name>
</gene>
<accession>A0A6J5T933</accession>
<sequence>MRRDQITAAYVRGSLQYDQETGVLTWSKDQGRARAGDVAGGVRSTDGYITIGLYGNKFLGHRLAYAIVNGEWPNFDIDHINGQRSDNRWSNLRAATRSENNQNIRGARPGNKTGLLGVHQAGRKFRASIKLAGVRTDLGMFDTAEAAHRAYINKKGELHPFFVKEL</sequence>
<dbReference type="GO" id="GO:0003677">
    <property type="term" value="F:DNA binding"/>
    <property type="evidence" value="ECO:0007669"/>
    <property type="project" value="InterPro"/>
</dbReference>
<proteinExistence type="predicted"/>
<dbReference type="SUPFAM" id="SSF54060">
    <property type="entry name" value="His-Me finger endonucleases"/>
    <property type="match status" value="1"/>
</dbReference>